<dbReference type="InterPro" id="IPR009056">
    <property type="entry name" value="Cyt_c-like_dom"/>
</dbReference>
<keyword evidence="4" id="KW-0560">Oxidoreductase</keyword>
<evidence type="ECO:0000313" key="9">
    <source>
        <dbReference type="Proteomes" id="UP000054683"/>
    </source>
</evidence>
<evidence type="ECO:0000259" key="7">
    <source>
        <dbReference type="PROSITE" id="PS51007"/>
    </source>
</evidence>
<evidence type="ECO:0000256" key="3">
    <source>
        <dbReference type="ARBA" id="ARBA00022723"/>
    </source>
</evidence>
<evidence type="ECO:0000256" key="6">
    <source>
        <dbReference type="PROSITE-ProRule" id="PRU00433"/>
    </source>
</evidence>
<gene>
    <name evidence="8" type="ORF">AWB69_03947</name>
</gene>
<dbReference type="SMART" id="SM01235">
    <property type="entry name" value="Haem_bd"/>
    <property type="match status" value="1"/>
</dbReference>
<dbReference type="SUPFAM" id="SSF46626">
    <property type="entry name" value="Cytochrome c"/>
    <property type="match status" value="3"/>
</dbReference>
<dbReference type="EMBL" id="FCOK02000025">
    <property type="protein sequence ID" value="SAL39553.1"/>
    <property type="molecule type" value="Genomic_DNA"/>
</dbReference>
<comment type="subcellular location">
    <subcellularLocation>
        <location evidence="1">Cell envelope</location>
    </subcellularLocation>
</comment>
<reference evidence="8 9" key="1">
    <citation type="submission" date="2016-01" db="EMBL/GenBank/DDBJ databases">
        <authorList>
            <person name="Oliw E.H."/>
        </authorList>
    </citation>
    <scope>NUCLEOTIDE SEQUENCE [LARGE SCALE GENOMIC DNA]</scope>
    <source>
        <strain evidence="8">LMG 27134</strain>
    </source>
</reference>
<dbReference type="InterPro" id="IPR004852">
    <property type="entry name" value="Di-haem_cyt_c_peroxidsae"/>
</dbReference>
<keyword evidence="8" id="KW-0575">Peroxidase</keyword>
<dbReference type="PANTHER" id="PTHR30600">
    <property type="entry name" value="CYTOCHROME C PEROXIDASE-RELATED"/>
    <property type="match status" value="1"/>
</dbReference>
<keyword evidence="5 6" id="KW-0408">Iron</keyword>
<dbReference type="Pfam" id="PF14376">
    <property type="entry name" value="Haem_bd"/>
    <property type="match status" value="1"/>
</dbReference>
<dbReference type="Gene3D" id="1.10.760.10">
    <property type="entry name" value="Cytochrome c-like domain"/>
    <property type="match status" value="2"/>
</dbReference>
<dbReference type="GO" id="GO:0009055">
    <property type="term" value="F:electron transfer activity"/>
    <property type="evidence" value="ECO:0007669"/>
    <property type="project" value="InterPro"/>
</dbReference>
<accession>A0A158H6D3</accession>
<evidence type="ECO:0000256" key="4">
    <source>
        <dbReference type="ARBA" id="ARBA00023002"/>
    </source>
</evidence>
<dbReference type="InterPro" id="IPR051395">
    <property type="entry name" value="Cytochrome_c_Peroxidase/MauG"/>
</dbReference>
<dbReference type="Pfam" id="PF03150">
    <property type="entry name" value="CCP_MauG"/>
    <property type="match status" value="1"/>
</dbReference>
<evidence type="ECO:0000256" key="5">
    <source>
        <dbReference type="ARBA" id="ARBA00023004"/>
    </source>
</evidence>
<keyword evidence="3 6" id="KW-0479">Metal-binding</keyword>
<dbReference type="InterPro" id="IPR025992">
    <property type="entry name" value="Haem-bd"/>
</dbReference>
<dbReference type="RefSeq" id="WP_062087537.1">
    <property type="nucleotide sequence ID" value="NZ_FCOK02000025.1"/>
</dbReference>
<dbReference type="GO" id="GO:0020037">
    <property type="term" value="F:heme binding"/>
    <property type="evidence" value="ECO:0007669"/>
    <property type="project" value="InterPro"/>
</dbReference>
<keyword evidence="2 6" id="KW-0349">Heme</keyword>
<dbReference type="OrthoDB" id="9805202at2"/>
<evidence type="ECO:0000256" key="2">
    <source>
        <dbReference type="ARBA" id="ARBA00022617"/>
    </source>
</evidence>
<name>A0A158H6D3_9BURK</name>
<dbReference type="AlphaFoldDB" id="A0A158H6D3"/>
<dbReference type="PROSITE" id="PS51007">
    <property type="entry name" value="CYTC"/>
    <property type="match status" value="2"/>
</dbReference>
<dbReference type="GO" id="GO:0030313">
    <property type="term" value="C:cell envelope"/>
    <property type="evidence" value="ECO:0007669"/>
    <property type="project" value="UniProtKB-SubCell"/>
</dbReference>
<protein>
    <submittedName>
        <fullName evidence="8">Di-heme cytochrome c peroxidase</fullName>
    </submittedName>
</protein>
<evidence type="ECO:0000256" key="1">
    <source>
        <dbReference type="ARBA" id="ARBA00004196"/>
    </source>
</evidence>
<dbReference type="GO" id="GO:0046872">
    <property type="term" value="F:metal ion binding"/>
    <property type="evidence" value="ECO:0007669"/>
    <property type="project" value="UniProtKB-KW"/>
</dbReference>
<dbReference type="InterPro" id="IPR036909">
    <property type="entry name" value="Cyt_c-like_dom_sf"/>
</dbReference>
<proteinExistence type="predicted"/>
<dbReference type="GO" id="GO:0004130">
    <property type="term" value="F:cytochrome-c peroxidase activity"/>
    <property type="evidence" value="ECO:0007669"/>
    <property type="project" value="TreeGrafter"/>
</dbReference>
<sequence length="478" mass="51885">MIRKLLIAGGSCVVLGYLVLSAYANYHDRNYAKQSASLAAHSVESGRIRVLLDEKACYYCHSTQATLPGYSRLPGMKQLSSYDVSTGQKNFRIDALFAALRDGTPVPEADLAKLEAVAKEGTMPPRLFRAVHWSAGLSDADRQVLLDWIAKERGMYYATSGVAPEFQNEPVQPLPTSIPVDSRKVELGMQLFHDPRLSADNSISCASCHSLSAGGVDGRKTSLGVGGKVGPINAPTVFNAVLNHTQFWDGRAATLQDQAGGPPLNPGEMASTSWEQIIGKLQKDSSFTEAFSKVYPEGYSGANITDSIAEFEKTLLTPSRFDAYLRGDKTALTSKELHGYNLFKANRCFTCHVGQNLGGQSFERMGLKGDYFGDRGDSMTAADDGRVNVTGDEHDRYRFKVPTLRNTELTAPYFHDGGTADLHQAVRTMLKYQVGKELPDADVDALVAFLKSLTGTYTPLSSSEKGDVAARAQPVVSD</sequence>
<organism evidence="8 9">
    <name type="scientific">Caballeronia udeis</name>
    <dbReference type="NCBI Taxonomy" id="1232866"/>
    <lineage>
        <taxon>Bacteria</taxon>
        <taxon>Pseudomonadati</taxon>
        <taxon>Pseudomonadota</taxon>
        <taxon>Betaproteobacteria</taxon>
        <taxon>Burkholderiales</taxon>
        <taxon>Burkholderiaceae</taxon>
        <taxon>Caballeronia</taxon>
    </lineage>
</organism>
<feature type="domain" description="Cytochrome c" evidence="7">
    <location>
        <begin position="41"/>
        <end position="153"/>
    </location>
</feature>
<feature type="domain" description="Cytochrome c" evidence="7">
    <location>
        <begin position="183"/>
        <end position="454"/>
    </location>
</feature>
<dbReference type="PANTHER" id="PTHR30600:SF7">
    <property type="entry name" value="CYTOCHROME C PEROXIDASE-RELATED"/>
    <property type="match status" value="1"/>
</dbReference>
<evidence type="ECO:0000313" key="8">
    <source>
        <dbReference type="EMBL" id="SAL39553.1"/>
    </source>
</evidence>
<dbReference type="Proteomes" id="UP000054683">
    <property type="component" value="Unassembled WGS sequence"/>
</dbReference>